<dbReference type="Pfam" id="PF00005">
    <property type="entry name" value="ABC_tran"/>
    <property type="match status" value="3"/>
</dbReference>
<keyword evidence="4" id="KW-0175">Coiled coil</keyword>
<dbReference type="AlphaFoldDB" id="K3WCW9"/>
<dbReference type="HOGENOM" id="CLU_000604_36_6_1"/>
<evidence type="ECO:0000256" key="5">
    <source>
        <dbReference type="SAM" id="MobiDB-lite"/>
    </source>
</evidence>
<reference evidence="7" key="3">
    <citation type="submission" date="2015-02" db="UniProtKB">
        <authorList>
            <consortium name="EnsemblProtists"/>
        </authorList>
    </citation>
    <scope>IDENTIFICATION</scope>
    <source>
        <strain evidence="7">DAOM BR144</strain>
    </source>
</reference>
<dbReference type="FunFam" id="3.40.50.300:FF:000011">
    <property type="entry name" value="Putative ABC transporter ATP-binding component"/>
    <property type="match status" value="1"/>
</dbReference>
<keyword evidence="2" id="KW-0547">Nucleotide-binding</keyword>
<feature type="domain" description="ABC transporter" evidence="6">
    <location>
        <begin position="596"/>
        <end position="864"/>
    </location>
</feature>
<keyword evidence="3" id="KW-0067">ATP-binding</keyword>
<dbReference type="eggNOG" id="KOG0062">
    <property type="taxonomic scope" value="Eukaryota"/>
</dbReference>
<dbReference type="PROSITE" id="PS50893">
    <property type="entry name" value="ABC_TRANSPORTER_2"/>
    <property type="match status" value="2"/>
</dbReference>
<dbReference type="Proteomes" id="UP000019132">
    <property type="component" value="Unassembled WGS sequence"/>
</dbReference>
<dbReference type="EnsemblProtists" id="PYU1_T002810">
    <property type="protein sequence ID" value="PYU1_T002810"/>
    <property type="gene ID" value="PYU1_G002807"/>
</dbReference>
<dbReference type="InterPro" id="IPR017871">
    <property type="entry name" value="ABC_transporter-like_CS"/>
</dbReference>
<dbReference type="EMBL" id="GL376628">
    <property type="status" value="NOT_ANNOTATED_CDS"/>
    <property type="molecule type" value="Genomic_DNA"/>
</dbReference>
<dbReference type="VEuPathDB" id="FungiDB:PYU1_G002807"/>
<dbReference type="OMA" id="RQIAHME"/>
<evidence type="ECO:0000313" key="7">
    <source>
        <dbReference type="EnsemblProtists" id="PYU1_T002810"/>
    </source>
</evidence>
<accession>K3WCW9</accession>
<dbReference type="SUPFAM" id="SSF52540">
    <property type="entry name" value="P-loop containing nucleoside triphosphate hydrolases"/>
    <property type="match status" value="2"/>
</dbReference>
<feature type="domain" description="ABC transporter" evidence="6">
    <location>
        <begin position="129"/>
        <end position="492"/>
    </location>
</feature>
<dbReference type="STRING" id="431595.K3WCW9"/>
<evidence type="ECO:0000313" key="8">
    <source>
        <dbReference type="Proteomes" id="UP000019132"/>
    </source>
</evidence>
<evidence type="ECO:0000259" key="6">
    <source>
        <dbReference type="PROSITE" id="PS50893"/>
    </source>
</evidence>
<evidence type="ECO:0000256" key="2">
    <source>
        <dbReference type="ARBA" id="ARBA00022741"/>
    </source>
</evidence>
<dbReference type="SMART" id="SM00382">
    <property type="entry name" value="AAA"/>
    <property type="match status" value="2"/>
</dbReference>
<keyword evidence="8" id="KW-1185">Reference proteome</keyword>
<dbReference type="PANTHER" id="PTHR19211">
    <property type="entry name" value="ATP-BINDING TRANSPORT PROTEIN-RELATED"/>
    <property type="match status" value="1"/>
</dbReference>
<dbReference type="PANTHER" id="PTHR19211:SF14">
    <property type="entry name" value="ATP-BINDING CASSETTE SUB-FAMILY F MEMBER 1"/>
    <property type="match status" value="1"/>
</dbReference>
<proteinExistence type="predicted"/>
<protein>
    <recommendedName>
        <fullName evidence="6">ABC transporter domain-containing protein</fullName>
    </recommendedName>
</protein>
<reference evidence="8" key="1">
    <citation type="journal article" date="2010" name="Genome Biol.">
        <title>Genome sequence of the necrotrophic plant pathogen Pythium ultimum reveals original pathogenicity mechanisms and effector repertoire.</title>
        <authorList>
            <person name="Levesque C.A."/>
            <person name="Brouwer H."/>
            <person name="Cano L."/>
            <person name="Hamilton J.P."/>
            <person name="Holt C."/>
            <person name="Huitema E."/>
            <person name="Raffaele S."/>
            <person name="Robideau G.P."/>
            <person name="Thines M."/>
            <person name="Win J."/>
            <person name="Zerillo M.M."/>
            <person name="Beakes G.W."/>
            <person name="Boore J.L."/>
            <person name="Busam D."/>
            <person name="Dumas B."/>
            <person name="Ferriera S."/>
            <person name="Fuerstenberg S.I."/>
            <person name="Gachon C.M."/>
            <person name="Gaulin E."/>
            <person name="Govers F."/>
            <person name="Grenville-Briggs L."/>
            <person name="Horner N."/>
            <person name="Hostetler J."/>
            <person name="Jiang R.H."/>
            <person name="Johnson J."/>
            <person name="Krajaejun T."/>
            <person name="Lin H."/>
            <person name="Meijer H.J."/>
            <person name="Moore B."/>
            <person name="Morris P."/>
            <person name="Phuntmart V."/>
            <person name="Puiu D."/>
            <person name="Shetty J."/>
            <person name="Stajich J.E."/>
            <person name="Tripathy S."/>
            <person name="Wawra S."/>
            <person name="van West P."/>
            <person name="Whitty B.R."/>
            <person name="Coutinho P.M."/>
            <person name="Henrissat B."/>
            <person name="Martin F."/>
            <person name="Thomas P.D."/>
            <person name="Tyler B.M."/>
            <person name="De Vries R.P."/>
            <person name="Kamoun S."/>
            <person name="Yandell M."/>
            <person name="Tisserat N."/>
            <person name="Buell C.R."/>
        </authorList>
    </citation>
    <scope>NUCLEOTIDE SEQUENCE</scope>
    <source>
        <strain evidence="8">DAOM:BR144</strain>
    </source>
</reference>
<dbReference type="PROSITE" id="PS00211">
    <property type="entry name" value="ABC_TRANSPORTER_1"/>
    <property type="match status" value="2"/>
</dbReference>
<dbReference type="InParanoid" id="K3WCW9"/>
<keyword evidence="1" id="KW-0677">Repeat</keyword>
<sequence length="872" mass="96759">MLPSMYTLGGRKPVNAVIDADPSKPSLSRKELRTLKRGEKKAGGGARRAAKSSSSHANDDDKENDALASRAGEMSLEGDSSRVKKYASELLEEEDDDVANANSNKPAIVVTSQQSRFHTVTFDEFGKNVLLNQFTLSITAPDGKERTVELLRDTQLKLNYGTNYGLIGPNGIGKSTLLQALADGLVEGLPSSLKILYVNQLDTSSLSASQEAEKSVLQVVLDADLRVEELQSKIRILQKALLKDEADSANKTMFASPKAELMHALWKIKNLEAKDEFHAADKIAIKRSGMRGKDARLRLFEVEAKVAQLKQELKYTLEPTEHEFVTSADQSAILREIHDKTTEYQQALKILDEASMEARARRILSSMGIDTAKQDAPFVSLSGGWRVRILLARVLFMEPDFLLLDEPTNHLDMPSILWLKTYLQSLEDVLGTPITIVLVSHDRFFLNAIADETIQFRGYDKTLVYFDGNYDTYEEAMGAKKKFNERLQTKLDQKTDKMTKMVSKIAQQASKSKDDKKMQVAASKKKKMDRIGVETNASGHRFKLNRDRGGYFLSIRDQAEDTAKYETEATYPAWKLLSTSPPQIRNLTSLKNATMLSLENVGFAYNAAPGTRNTNSKPPAYPFVMENVNLTIQYGEKIVLVGRNGAGKTTLMQLLDRSIKPTCGKIELFHGARIVSLMQHNVEDLKRHAWSRKLTAMELLAKKLDDEAQQNADALAHIGGSGASGKNAREGKLRAHLGSFGIINETATSVPLESLSGGQLVRVGLALTTFPYPPHVLLLDEPTNHLDMSTIQILGEALRRYQGVVVLISHDIHFLEVLEDASDDDDAATSKGRVRVFEVSKKKGVVTVQHLENGIDAYREKEERKNASLGRV</sequence>
<dbReference type="InterPro" id="IPR003593">
    <property type="entry name" value="AAA+_ATPase"/>
</dbReference>
<dbReference type="Gene3D" id="3.40.50.300">
    <property type="entry name" value="P-loop containing nucleotide triphosphate hydrolases"/>
    <property type="match status" value="3"/>
</dbReference>
<dbReference type="InterPro" id="IPR003439">
    <property type="entry name" value="ABC_transporter-like_ATP-bd"/>
</dbReference>
<dbReference type="GO" id="GO:0005524">
    <property type="term" value="F:ATP binding"/>
    <property type="evidence" value="ECO:0007669"/>
    <property type="project" value="UniProtKB-KW"/>
</dbReference>
<feature type="coiled-coil region" evidence="4">
    <location>
        <begin position="220"/>
        <end position="247"/>
    </location>
</feature>
<evidence type="ECO:0000256" key="3">
    <source>
        <dbReference type="ARBA" id="ARBA00022840"/>
    </source>
</evidence>
<dbReference type="GO" id="GO:0016887">
    <property type="term" value="F:ATP hydrolysis activity"/>
    <property type="evidence" value="ECO:0007669"/>
    <property type="project" value="InterPro"/>
</dbReference>
<dbReference type="CDD" id="cd03221">
    <property type="entry name" value="ABCF_EF-3"/>
    <property type="match status" value="1"/>
</dbReference>
<feature type="compositionally biased region" description="Basic and acidic residues" evidence="5">
    <location>
        <begin position="28"/>
        <end position="42"/>
    </location>
</feature>
<dbReference type="InterPro" id="IPR050611">
    <property type="entry name" value="ABCF"/>
</dbReference>
<reference evidence="8" key="2">
    <citation type="submission" date="2010-04" db="EMBL/GenBank/DDBJ databases">
        <authorList>
            <person name="Buell R."/>
            <person name="Hamilton J."/>
            <person name="Hostetler J."/>
        </authorList>
    </citation>
    <scope>NUCLEOTIDE SEQUENCE [LARGE SCALE GENOMIC DNA]</scope>
    <source>
        <strain evidence="8">DAOM:BR144</strain>
    </source>
</reference>
<name>K3WCW9_GLOUD</name>
<evidence type="ECO:0000256" key="4">
    <source>
        <dbReference type="SAM" id="Coils"/>
    </source>
</evidence>
<dbReference type="InterPro" id="IPR027417">
    <property type="entry name" value="P-loop_NTPase"/>
</dbReference>
<feature type="region of interest" description="Disordered" evidence="5">
    <location>
        <begin position="1"/>
        <end position="65"/>
    </location>
</feature>
<organism evidence="7 8">
    <name type="scientific">Globisporangium ultimum (strain ATCC 200006 / CBS 805.95 / DAOM BR144)</name>
    <name type="common">Pythium ultimum</name>
    <dbReference type="NCBI Taxonomy" id="431595"/>
    <lineage>
        <taxon>Eukaryota</taxon>
        <taxon>Sar</taxon>
        <taxon>Stramenopiles</taxon>
        <taxon>Oomycota</taxon>
        <taxon>Peronosporomycetes</taxon>
        <taxon>Pythiales</taxon>
        <taxon>Pythiaceae</taxon>
        <taxon>Globisporangium</taxon>
    </lineage>
</organism>
<evidence type="ECO:0000256" key="1">
    <source>
        <dbReference type="ARBA" id="ARBA00022737"/>
    </source>
</evidence>